<dbReference type="PANTHER" id="PTHR31391">
    <property type="entry name" value="B3 DOMAIN-CONTAINING PROTEIN OS11G0197600-RELATED"/>
    <property type="match status" value="1"/>
</dbReference>
<keyword evidence="5" id="KW-0539">Nucleus</keyword>
<feature type="domain" description="TF-B3" evidence="8">
    <location>
        <begin position="70"/>
        <end position="151"/>
    </location>
</feature>
<keyword evidence="10" id="KW-1185">Reference proteome</keyword>
<evidence type="ECO:0000313" key="10">
    <source>
        <dbReference type="Proteomes" id="UP001370490"/>
    </source>
</evidence>
<dbReference type="InterPro" id="IPR015300">
    <property type="entry name" value="DNA-bd_pseudobarrel_sf"/>
</dbReference>
<dbReference type="Gene3D" id="2.40.330.10">
    <property type="entry name" value="DNA-binding pseudobarrel domain"/>
    <property type="match status" value="1"/>
</dbReference>
<evidence type="ECO:0000313" key="9">
    <source>
        <dbReference type="EMBL" id="KAK6946129.1"/>
    </source>
</evidence>
<gene>
    <name evidence="9" type="ORF">RJ641_013673</name>
</gene>
<dbReference type="AlphaFoldDB" id="A0AAN8WAG4"/>
<dbReference type="SUPFAM" id="SSF101936">
    <property type="entry name" value="DNA-binding pseudobarrel domain"/>
    <property type="match status" value="1"/>
</dbReference>
<dbReference type="EMBL" id="JBAMMX010000002">
    <property type="protein sequence ID" value="KAK6946129.1"/>
    <property type="molecule type" value="Genomic_DNA"/>
</dbReference>
<evidence type="ECO:0000259" key="8">
    <source>
        <dbReference type="SMART" id="SM01019"/>
    </source>
</evidence>
<keyword evidence="4" id="KW-0804">Transcription</keyword>
<feature type="region of interest" description="Disordered" evidence="7">
    <location>
        <begin position="1"/>
        <end position="25"/>
    </location>
</feature>
<accession>A0AAN8WAG4</accession>
<proteinExistence type="predicted"/>
<comment type="caution">
    <text evidence="9">The sequence shown here is derived from an EMBL/GenBank/DDBJ whole genome shotgun (WGS) entry which is preliminary data.</text>
</comment>
<reference evidence="9 10" key="1">
    <citation type="submission" date="2023-12" db="EMBL/GenBank/DDBJ databases">
        <title>A high-quality genome assembly for Dillenia turbinata (Dilleniales).</title>
        <authorList>
            <person name="Chanderbali A."/>
        </authorList>
    </citation>
    <scope>NUCLEOTIDE SEQUENCE [LARGE SCALE GENOMIC DNA]</scope>
    <source>
        <strain evidence="9">LSX21</strain>
        <tissue evidence="9">Leaf</tissue>
    </source>
</reference>
<comment type="subcellular location">
    <subcellularLocation>
        <location evidence="1">Nucleus</location>
    </subcellularLocation>
</comment>
<dbReference type="InterPro" id="IPR044837">
    <property type="entry name" value="REM16-like"/>
</dbReference>
<evidence type="ECO:0000256" key="4">
    <source>
        <dbReference type="ARBA" id="ARBA00023163"/>
    </source>
</evidence>
<dbReference type="CDD" id="cd10017">
    <property type="entry name" value="B3_DNA"/>
    <property type="match status" value="1"/>
</dbReference>
<evidence type="ECO:0000256" key="7">
    <source>
        <dbReference type="SAM" id="MobiDB-lite"/>
    </source>
</evidence>
<organism evidence="9 10">
    <name type="scientific">Dillenia turbinata</name>
    <dbReference type="NCBI Taxonomy" id="194707"/>
    <lineage>
        <taxon>Eukaryota</taxon>
        <taxon>Viridiplantae</taxon>
        <taxon>Streptophyta</taxon>
        <taxon>Embryophyta</taxon>
        <taxon>Tracheophyta</taxon>
        <taxon>Spermatophyta</taxon>
        <taxon>Magnoliopsida</taxon>
        <taxon>eudicotyledons</taxon>
        <taxon>Gunneridae</taxon>
        <taxon>Pentapetalae</taxon>
        <taxon>Dilleniales</taxon>
        <taxon>Dilleniaceae</taxon>
        <taxon>Dillenia</taxon>
    </lineage>
</organism>
<dbReference type="GO" id="GO:0005634">
    <property type="term" value="C:nucleus"/>
    <property type="evidence" value="ECO:0007669"/>
    <property type="project" value="UniProtKB-SubCell"/>
</dbReference>
<dbReference type="Proteomes" id="UP001370490">
    <property type="component" value="Unassembled WGS sequence"/>
</dbReference>
<evidence type="ECO:0000256" key="2">
    <source>
        <dbReference type="ARBA" id="ARBA00023015"/>
    </source>
</evidence>
<keyword evidence="3" id="KW-0238">DNA-binding</keyword>
<dbReference type="InterPro" id="IPR003340">
    <property type="entry name" value="B3_DNA-bd"/>
</dbReference>
<evidence type="ECO:0000256" key="5">
    <source>
        <dbReference type="ARBA" id="ARBA00023242"/>
    </source>
</evidence>
<keyword evidence="2" id="KW-0805">Transcription regulation</keyword>
<dbReference type="GO" id="GO:0003677">
    <property type="term" value="F:DNA binding"/>
    <property type="evidence" value="ECO:0007669"/>
    <property type="project" value="UniProtKB-KW"/>
</dbReference>
<dbReference type="Pfam" id="PF02362">
    <property type="entry name" value="B3"/>
    <property type="match status" value="1"/>
</dbReference>
<dbReference type="SMART" id="SM01019">
    <property type="entry name" value="B3"/>
    <property type="match status" value="1"/>
</dbReference>
<dbReference type="PANTHER" id="PTHR31391:SF99">
    <property type="entry name" value="B3 DOMAIN-CONTAINING PROTEIN OS06G0194400"/>
    <property type="match status" value="1"/>
</dbReference>
<evidence type="ECO:0000256" key="6">
    <source>
        <dbReference type="SAM" id="Coils"/>
    </source>
</evidence>
<feature type="coiled-coil region" evidence="6">
    <location>
        <begin position="350"/>
        <end position="384"/>
    </location>
</feature>
<name>A0AAN8WAG4_9MAGN</name>
<evidence type="ECO:0000256" key="1">
    <source>
        <dbReference type="ARBA" id="ARBA00004123"/>
    </source>
</evidence>
<feature type="compositionally biased region" description="Polar residues" evidence="7">
    <location>
        <begin position="1"/>
        <end position="10"/>
    </location>
</feature>
<keyword evidence="6" id="KW-0175">Coiled coil</keyword>
<protein>
    <recommendedName>
        <fullName evidence="8">TF-B3 domain-containing protein</fullName>
    </recommendedName>
</protein>
<evidence type="ECO:0000256" key="3">
    <source>
        <dbReference type="ARBA" id="ARBA00023125"/>
    </source>
</evidence>
<sequence>IETLNPSQFSVEPRPRRNSQKRKDLDSRVYASDEARLHARKKADELQSILGSEFPSVVKPMKQSHVTGGFWLLVVSLQHLPLPFCKKHLPKHDEEIKLVDEDGHEWMTKYLVTKSGLSGGWRGFSIDHKLVYIIRVYRPEDHEILDHSQKSDNVKRIKADIDSNSQHKGEENQIECQSSDTAYENAGLLNEAASYSENDSDNPDTEVLDGIRLLESVIQYDQVKGIEDFTIQVDGLVVDSEIPKDIKTKYYDLCCTQKCFLHDHLNEGMNCKLVAGMIIETVNIADAIKASDLTTSLHHFALWDKRLLAFDKLGMKVDFLRARLDELTNIALKSNASAEVSRYFKAKGERNLVEEDMRVLEAKISELEKAKRKLDDEIDTLRVDVVKHEITFQKARVVNEVKLSSIQGVTES</sequence>
<feature type="non-terminal residue" evidence="9">
    <location>
        <position position="1"/>
    </location>
</feature>